<feature type="region of interest" description="Disordered" evidence="1">
    <location>
        <begin position="711"/>
        <end position="756"/>
    </location>
</feature>
<sequence length="2362" mass="259821">MTTVSPAENLNRISLGKKATRTVTAPSLSVRQKDNELRASNQAQRPLANRYASQDNGLSPFTSSGYLSPRLKSGSSTCMRDVKEVFTIQQIMRDTLEIRRRPQSMDSRMIIQRQHHKKEFLRSWSRERIIVTEEIVYPMTSLTVTSASSSFSSITGPQSKPYFPLEKYNTSGRSLPLPSVTLVGVLPSLVADHGRHVVVTTTSNGKMSLTRDRRSRLKKQMSEPGSSTLLFSDLSSASSEADARVIEVRKASDSLRLPRQKSSQALMRRSDSAALKRAISPHFPTLEYAPMEHADEDQLVQNIPPLRPIEKAKALEVASEENQKRNPVQQRVYIIETPNLLLKAFNSPLLNPMQKASTTPSQEQQLTAQMLTTSDLPPSSSPPDYHLVLSDEHELATQEDEDLRSTSTSVYETARSSVSPSPSHEEIPLSPAQISTLHLAHQHRYHHQQLQLEQEREGEGDPMTTVIDKLDAATETVIPTSPVYFRTIVRRDHAGYGLTVCGTNPVTVRNIREGGTAERAGLRPGDEIVKVNGVNVEEMDHQEVVERIRAKATVCFMLRRIRPSRRYLASTAGEGVETNQPSHRRYQKRRLHQETIGSSSGGGTAAAVYRRRPNNSVAGSRRDFHREQSSSPPSYSGRTDTDGDETMRGGSCGAWGSSSGGYDWADEDPNLSTVADEGSFADLPPVHPASSSLGSGGDTFGLATISNASGMTSTHLTRSRGSMGAADRPHSSALSNHHRRPLSLAEAPMTSSSSITTNATNNVSRSIFPTLSTSRKNKQKHNFATSTAQNAATSLPSDHFLGRVLNEEDSDDEKIQETICALASRFQSAFNVLNSPSLSAILLNYLLVQNHELAPTLFYLVAKHYHWMQTHSKEVAKDHQRVLMEIYTTFLHEKSPLCVKVDSQLIQQMEDSISSSKTATIFESCCTVVLPRIQVEVDKLTKDIRHGLDTWKPSKSFDLTAARSGEEELSIYERILTPRVNELQRIIAGQALLQTGSQLSTTSPFITATSAVVTWVSSTAMATETPREQIASTLCASLVSAYRYFAASTAAAASSPIQSDTPTEDSVIGLAPTCPNTPTPPQHSFRKNFFAKSGEYDGCWTFGECVLINIVLSAACDVSVHHRCRVGLRESCAKDNRSSVASRCSIFNVEPSTSSGISSIAAASSSPCSGILNSGAYPPELANVSGKHSSKEYASLTVHSLIWVAPGVESFTDGRKSTSSLEDTGGSSGGREDSGGSSSLATSKEDMFHCRSSSFNELINKSPPCSPLQNPCILPPDRVVSFAVDGGAKVKRSNSGLGHACRSSSQAGPTSPEPISRYVRNVKQKLDNHSYGGTGTALSKHTSSLMHLPVMVDRDLKRSIGSQNSSSSALVSAAANVPELLPTWTGDPEMDISESFEAATELRIHFPNYEIPTKGPRIQDHVRTLVLLEFHQKVRYMVCYLKQFEYLLLRRWPREHQNLADLMALDRIPRLIRLFRSLVYAIEQTVEPQGYGNMAEAVLTWLSKDDEANLKAWVRDCQALSCTNMLDSVKAMVREYARKHPDIQVVLETRFNKFVLIESLSQVRILYFNLPLISSNIMKDLEKKASNYKAEAKIWKEIHSKLASIPHSIDKICMPLVKLINDGNFFSTVDKGEQLTRHQAQGGYLPFADLLLHFPRTLFRFWVIDHAVIAVDKLTFTSDNKVNYDYVKERTEVLAVLLNTALMLLVKDGGRYGLRPFKPFKEPGMENLPTSTSNTASLSSTQFVVAPNLLGNTMKLSPIFSTDSVFASLGEQIGQEYMLNMIFKKQAMLLRLSFSSKETREKWLNILKRREQISVQQRLTVQKARGSLLPVSICSGDQKVGSEYLESIHASVETVLPSANFGNLAQIVDPELLPISSSSEPLEKQVTRLSEKISEVEQDLQTLVQSISNSQCSNENKFIEKLSLRSGDTVSQAKRELIISELLLTENWLKFVTKRLRQLSRSPKCFGEKRASTTAVATTPNSELTTASEGGHQRSKSAVVVPTGLKNHKRRSKNGSGSIYRDFLEQTLSKESLSGSKKVTLIDGRKIGGRECEEDDAKADGRNQLLDIIYDLQKLVENTSLAASRALGNLERQERVEWDSKSDDDKFEAFLDANSSLSSSHSSLSTKEIDKSLIKGCKNVQETGLEGILFSDYEAEEEDRKSNGVGGQEMLERVGYAGMSLTGHVSRLKEDSEIPHSLAAKGEDGNGNVDEPYEDEVQMVALQLVDGVIEYAGSHEMDLAMIASDLTASVVASAITQMMGDRYEDSELACAKDSDISFLEIVDHPSSGEDDAITATGSKPHLAPTPTETDGPTNPFSNLDKLNPAKPSSSIGVSVGDNDSQKSTTSSGYLVSGDEFVQHDWI</sequence>
<feature type="region of interest" description="Disordered" evidence="1">
    <location>
        <begin position="1969"/>
        <end position="1998"/>
    </location>
</feature>
<dbReference type="SUPFAM" id="SSF50156">
    <property type="entry name" value="PDZ domain-like"/>
    <property type="match status" value="1"/>
</dbReference>
<feature type="compositionally biased region" description="Polar residues" evidence="1">
    <location>
        <begin position="1972"/>
        <end position="1988"/>
    </location>
</feature>
<dbReference type="InterPro" id="IPR044926">
    <property type="entry name" value="RGS_subdomain_2"/>
</dbReference>
<dbReference type="Gene3D" id="2.30.42.10">
    <property type="match status" value="1"/>
</dbReference>
<evidence type="ECO:0000259" key="2">
    <source>
        <dbReference type="PROSITE" id="PS50106"/>
    </source>
</evidence>
<evidence type="ECO:0000313" key="3">
    <source>
        <dbReference type="EMBL" id="VDK35232.1"/>
    </source>
</evidence>
<feature type="compositionally biased region" description="Polar residues" evidence="1">
    <location>
        <begin position="629"/>
        <end position="638"/>
    </location>
</feature>
<dbReference type="Pfam" id="PF00595">
    <property type="entry name" value="PDZ"/>
    <property type="match status" value="1"/>
</dbReference>
<feature type="domain" description="PDZ" evidence="2">
    <location>
        <begin position="485"/>
        <end position="549"/>
    </location>
</feature>
<dbReference type="PANTHER" id="PTHR45872">
    <property type="entry name" value="RHO GUANINE NUCLEOTIDE EXCHANGE FACTOR 2, ISOFORM D"/>
    <property type="match status" value="1"/>
</dbReference>
<dbReference type="GO" id="GO:0005085">
    <property type="term" value="F:guanyl-nucleotide exchange factor activity"/>
    <property type="evidence" value="ECO:0007669"/>
    <property type="project" value="InterPro"/>
</dbReference>
<dbReference type="WBParaSite" id="TASK_0000553301-mRNA-1">
    <property type="protein sequence ID" value="TASK_0000553301-mRNA-1"/>
    <property type="gene ID" value="TASK_0000553301"/>
</dbReference>
<gene>
    <name evidence="3" type="ORF">TASK_LOCUS5534</name>
</gene>
<dbReference type="Proteomes" id="UP000282613">
    <property type="component" value="Unassembled WGS sequence"/>
</dbReference>
<dbReference type="GO" id="GO:0005737">
    <property type="term" value="C:cytoplasm"/>
    <property type="evidence" value="ECO:0007669"/>
    <property type="project" value="InterPro"/>
</dbReference>
<feature type="region of interest" description="Disordered" evidence="1">
    <location>
        <begin position="205"/>
        <end position="230"/>
    </location>
</feature>
<dbReference type="SMART" id="SM00228">
    <property type="entry name" value="PDZ"/>
    <property type="match status" value="1"/>
</dbReference>
<feature type="compositionally biased region" description="Polar residues" evidence="1">
    <location>
        <begin position="2306"/>
        <end position="2317"/>
    </location>
</feature>
<feature type="region of interest" description="Disordered" evidence="1">
    <location>
        <begin position="1292"/>
        <end position="1315"/>
    </location>
</feature>
<reference evidence="3 4" key="2">
    <citation type="submission" date="2018-11" db="EMBL/GenBank/DDBJ databases">
        <authorList>
            <consortium name="Pathogen Informatics"/>
        </authorList>
    </citation>
    <scope>NUCLEOTIDE SEQUENCE [LARGE SCALE GENOMIC DNA]</scope>
</reference>
<dbReference type="OrthoDB" id="6270916at2759"/>
<evidence type="ECO:0000313" key="4">
    <source>
        <dbReference type="Proteomes" id="UP000282613"/>
    </source>
</evidence>
<dbReference type="InterPro" id="IPR001478">
    <property type="entry name" value="PDZ"/>
</dbReference>
<dbReference type="InterPro" id="IPR015212">
    <property type="entry name" value="RGS-like_dom"/>
</dbReference>
<dbReference type="InterPro" id="IPR036305">
    <property type="entry name" value="RGS_sf"/>
</dbReference>
<dbReference type="PANTHER" id="PTHR45872:SF2">
    <property type="entry name" value="RHO GUANINE NUCLEOTIDE EXCHANGE FACTOR 2, ISOFORM D"/>
    <property type="match status" value="1"/>
</dbReference>
<dbReference type="InterPro" id="IPR036034">
    <property type="entry name" value="PDZ_sf"/>
</dbReference>
<evidence type="ECO:0000313" key="5">
    <source>
        <dbReference type="WBParaSite" id="TASK_0000553301-mRNA-1"/>
    </source>
</evidence>
<feature type="region of interest" description="Disordered" evidence="1">
    <location>
        <begin position="1211"/>
        <end position="1242"/>
    </location>
</feature>
<dbReference type="Gene3D" id="1.10.167.10">
    <property type="entry name" value="Regulator of G-protein Signalling 4, domain 2"/>
    <property type="match status" value="1"/>
</dbReference>
<organism evidence="5">
    <name type="scientific">Taenia asiatica</name>
    <name type="common">Asian tapeworm</name>
    <dbReference type="NCBI Taxonomy" id="60517"/>
    <lineage>
        <taxon>Eukaryota</taxon>
        <taxon>Metazoa</taxon>
        <taxon>Spiralia</taxon>
        <taxon>Lophotrochozoa</taxon>
        <taxon>Platyhelminthes</taxon>
        <taxon>Cestoda</taxon>
        <taxon>Eucestoda</taxon>
        <taxon>Cyclophyllidea</taxon>
        <taxon>Taeniidae</taxon>
        <taxon>Taenia</taxon>
    </lineage>
</organism>
<dbReference type="PROSITE" id="PS50106">
    <property type="entry name" value="PDZ"/>
    <property type="match status" value="1"/>
</dbReference>
<proteinExistence type="predicted"/>
<name>A0A158R8I9_TAEAS</name>
<protein>
    <submittedName>
        <fullName evidence="5">PDZ domain-containing protein</fullName>
    </submittedName>
</protein>
<feature type="compositionally biased region" description="Basic residues" evidence="1">
    <location>
        <begin position="582"/>
        <end position="591"/>
    </location>
</feature>
<dbReference type="SUPFAM" id="SSF48097">
    <property type="entry name" value="Regulator of G-protein signaling, RGS"/>
    <property type="match status" value="1"/>
</dbReference>
<dbReference type="EMBL" id="UYRS01018422">
    <property type="protein sequence ID" value="VDK35232.1"/>
    <property type="molecule type" value="Genomic_DNA"/>
</dbReference>
<reference evidence="5" key="1">
    <citation type="submission" date="2016-04" db="UniProtKB">
        <authorList>
            <consortium name="WormBaseParasite"/>
        </authorList>
    </citation>
    <scope>IDENTIFICATION</scope>
</reference>
<feature type="region of interest" description="Disordered" evidence="1">
    <location>
        <begin position="33"/>
        <end position="56"/>
    </location>
</feature>
<feature type="region of interest" description="Disordered" evidence="1">
    <location>
        <begin position="571"/>
        <end position="653"/>
    </location>
</feature>
<evidence type="ECO:0000256" key="1">
    <source>
        <dbReference type="SAM" id="MobiDB-lite"/>
    </source>
</evidence>
<dbReference type="Pfam" id="PF09128">
    <property type="entry name" value="RGS-like"/>
    <property type="match status" value="1"/>
</dbReference>
<keyword evidence="4" id="KW-1185">Reference proteome</keyword>
<dbReference type="STRING" id="60517.A0A158R8I9"/>
<dbReference type="GO" id="GO:0001664">
    <property type="term" value="F:G protein-coupled receptor binding"/>
    <property type="evidence" value="ECO:0007669"/>
    <property type="project" value="TreeGrafter"/>
</dbReference>
<feature type="compositionally biased region" description="Polar residues" evidence="1">
    <location>
        <begin position="711"/>
        <end position="720"/>
    </location>
</feature>
<feature type="compositionally biased region" description="Polar residues" evidence="1">
    <location>
        <begin position="2326"/>
        <end position="2349"/>
    </location>
</feature>
<feature type="region of interest" description="Disordered" evidence="1">
    <location>
        <begin position="2285"/>
        <end position="2350"/>
    </location>
</feature>
<dbReference type="GO" id="GO:0007186">
    <property type="term" value="P:G protein-coupled receptor signaling pathway"/>
    <property type="evidence" value="ECO:0007669"/>
    <property type="project" value="TreeGrafter"/>
</dbReference>
<accession>A0A158R8I9</accession>